<comment type="caution">
    <text evidence="2">The sequence shown here is derived from an EMBL/GenBank/DDBJ whole genome shotgun (WGS) entry which is preliminary data.</text>
</comment>
<keyword evidence="3" id="KW-1185">Reference proteome</keyword>
<name>A0A9N7TV16_PLEPL</name>
<dbReference type="Proteomes" id="UP001153269">
    <property type="component" value="Unassembled WGS sequence"/>
</dbReference>
<reference evidence="2" key="1">
    <citation type="submission" date="2020-03" db="EMBL/GenBank/DDBJ databases">
        <authorList>
            <person name="Weist P."/>
        </authorList>
    </citation>
    <scope>NUCLEOTIDE SEQUENCE</scope>
</reference>
<proteinExistence type="predicted"/>
<protein>
    <submittedName>
        <fullName evidence="2">Uncharacterized protein</fullName>
    </submittedName>
</protein>
<sequence>MEERSQRSSISSGASSRLFHPPLNEGSQGDGGDDGSLDGPFWQYCAPEMDGVVGHLPRRDNLLLGASITIAVTEMSYVASLSPFNPPSLRGHVCGDCASPSRRLFPLPTAGLTLIK</sequence>
<dbReference type="AlphaFoldDB" id="A0A9N7TV16"/>
<feature type="region of interest" description="Disordered" evidence="1">
    <location>
        <begin position="1"/>
        <end position="40"/>
    </location>
</feature>
<gene>
    <name evidence="2" type="ORF">PLEPLA_LOCUS7361</name>
</gene>
<dbReference type="EMBL" id="CADEAL010000395">
    <property type="protein sequence ID" value="CAB1419530.1"/>
    <property type="molecule type" value="Genomic_DNA"/>
</dbReference>
<organism evidence="2 3">
    <name type="scientific">Pleuronectes platessa</name>
    <name type="common">European plaice</name>
    <dbReference type="NCBI Taxonomy" id="8262"/>
    <lineage>
        <taxon>Eukaryota</taxon>
        <taxon>Metazoa</taxon>
        <taxon>Chordata</taxon>
        <taxon>Craniata</taxon>
        <taxon>Vertebrata</taxon>
        <taxon>Euteleostomi</taxon>
        <taxon>Actinopterygii</taxon>
        <taxon>Neopterygii</taxon>
        <taxon>Teleostei</taxon>
        <taxon>Neoteleostei</taxon>
        <taxon>Acanthomorphata</taxon>
        <taxon>Carangaria</taxon>
        <taxon>Pleuronectiformes</taxon>
        <taxon>Pleuronectoidei</taxon>
        <taxon>Pleuronectidae</taxon>
        <taxon>Pleuronectes</taxon>
    </lineage>
</organism>
<accession>A0A9N7TV16</accession>
<feature type="compositionally biased region" description="Low complexity" evidence="1">
    <location>
        <begin position="7"/>
        <end position="17"/>
    </location>
</feature>
<evidence type="ECO:0000256" key="1">
    <source>
        <dbReference type="SAM" id="MobiDB-lite"/>
    </source>
</evidence>
<evidence type="ECO:0000313" key="2">
    <source>
        <dbReference type="EMBL" id="CAB1419530.1"/>
    </source>
</evidence>
<evidence type="ECO:0000313" key="3">
    <source>
        <dbReference type="Proteomes" id="UP001153269"/>
    </source>
</evidence>